<feature type="domain" description="Glutamyl/glutaminyl-tRNA synthetase class Ib catalytic" evidence="8">
    <location>
        <begin position="13"/>
        <end position="242"/>
    </location>
</feature>
<dbReference type="GO" id="GO:0005524">
    <property type="term" value="F:ATP binding"/>
    <property type="evidence" value="ECO:0007669"/>
    <property type="project" value="UniProtKB-KW"/>
</dbReference>
<dbReference type="GO" id="GO:0006400">
    <property type="term" value="P:tRNA modification"/>
    <property type="evidence" value="ECO:0007669"/>
    <property type="project" value="InterPro"/>
</dbReference>
<sequence>MYHDLPNPAKVYRGRFAPSPSGLLHLGSLLCALASFLDARANKGAWLIRIEDIDPPREQPGASSAILSTLAAHGMHWDEPPLFQSRCHARYRSRLDELSTAKLSYRCACTRARLKSLGTSYDGHCRNSPPAENVPAAIRLDVSRCCSQLAAEDAMLFGELEDFVVHRKDGLFAYQLAVVADDIAQDITHVVRGRDLAPMTSAQQLLFNVFGAEPPRYVHTPLVVDNLGNKLSKQNRAKAVADTQPVHNLLACCSLLGLIDGEVTETNLAISSLDDILAWAISQWQVNRLPKEDRMAPPEYQGKFPEPPENL</sequence>
<keyword evidence="6 7" id="KW-0030">Aminoacyl-tRNA synthetase</keyword>
<dbReference type="InterPro" id="IPR022380">
    <property type="entry name" value="Glu-Q_tRNA(Asp)_Synthase"/>
</dbReference>
<dbReference type="PANTHER" id="PTHR43311:SF1">
    <property type="entry name" value="GLUTAMYL-Q TRNA(ASP) SYNTHETASE"/>
    <property type="match status" value="1"/>
</dbReference>
<dbReference type="RefSeq" id="WP_015816982.1">
    <property type="nucleotide sequence ID" value="NC_012997.1"/>
</dbReference>
<accession>C5BN70</accession>
<dbReference type="NCBIfam" id="NF004314">
    <property type="entry name" value="PRK05710.1-3"/>
    <property type="match status" value="1"/>
</dbReference>
<dbReference type="NCBIfam" id="TIGR03838">
    <property type="entry name" value="queuosine_YadB"/>
    <property type="match status" value="1"/>
</dbReference>
<dbReference type="EC" id="6.1.1.-" evidence="9"/>
<dbReference type="OrthoDB" id="9807503at2"/>
<dbReference type="SUPFAM" id="SSF52374">
    <property type="entry name" value="Nucleotidylyl transferase"/>
    <property type="match status" value="1"/>
</dbReference>
<dbReference type="GO" id="GO:0004818">
    <property type="term" value="F:glutamate-tRNA ligase activity"/>
    <property type="evidence" value="ECO:0007669"/>
    <property type="project" value="TreeGrafter"/>
</dbReference>
<evidence type="ECO:0000259" key="8">
    <source>
        <dbReference type="Pfam" id="PF00749"/>
    </source>
</evidence>
<proteinExistence type="inferred from homology"/>
<evidence type="ECO:0000313" key="10">
    <source>
        <dbReference type="Proteomes" id="UP000009080"/>
    </source>
</evidence>
<dbReference type="eggNOG" id="COG0008">
    <property type="taxonomic scope" value="Bacteria"/>
</dbReference>
<reference evidence="9 10" key="1">
    <citation type="journal article" date="2009" name="PLoS ONE">
        <title>The complete genome of Teredinibacter turnerae T7901: an intracellular endosymbiont of marine wood-boring bivalves (shipworms).</title>
        <authorList>
            <person name="Yang J.C."/>
            <person name="Madupu R."/>
            <person name="Durkin A.S."/>
            <person name="Ekborg N.A."/>
            <person name="Pedamallu C.S."/>
            <person name="Hostetler J.B."/>
            <person name="Radune D."/>
            <person name="Toms B.S."/>
            <person name="Henrissat B."/>
            <person name="Coutinho P.M."/>
            <person name="Schwarz S."/>
            <person name="Field L."/>
            <person name="Trindade-Silva A.E."/>
            <person name="Soares C.A.G."/>
            <person name="Elshahawi S."/>
            <person name="Hanora A."/>
            <person name="Schmidt E.W."/>
            <person name="Haygood M.G."/>
            <person name="Posfai J."/>
            <person name="Benner J."/>
            <person name="Madinger C."/>
            <person name="Nove J."/>
            <person name="Anton B."/>
            <person name="Chaudhary K."/>
            <person name="Foster J."/>
            <person name="Holman A."/>
            <person name="Kumar S."/>
            <person name="Lessard P.A."/>
            <person name="Luyten Y.A."/>
            <person name="Slatko B."/>
            <person name="Wood N."/>
            <person name="Wu B."/>
            <person name="Teplitski M."/>
            <person name="Mougous J.D."/>
            <person name="Ward N."/>
            <person name="Eisen J.A."/>
            <person name="Badger J.H."/>
            <person name="Distel D.L."/>
        </authorList>
    </citation>
    <scope>NUCLEOTIDE SEQUENCE [LARGE SCALE GENOMIC DNA]</scope>
    <source>
        <strain evidence="10">ATCC 39867 / T7901</strain>
    </source>
</reference>
<evidence type="ECO:0000313" key="9">
    <source>
        <dbReference type="EMBL" id="ACR10870.1"/>
    </source>
</evidence>
<dbReference type="KEGG" id="ttu:TERTU_0574"/>
<dbReference type="PANTHER" id="PTHR43311">
    <property type="entry name" value="GLUTAMATE--TRNA LIGASE"/>
    <property type="match status" value="1"/>
</dbReference>
<evidence type="ECO:0000256" key="4">
    <source>
        <dbReference type="ARBA" id="ARBA00022833"/>
    </source>
</evidence>
<dbReference type="Gene3D" id="3.40.50.620">
    <property type="entry name" value="HUPs"/>
    <property type="match status" value="1"/>
</dbReference>
<keyword evidence="4" id="KW-0862">Zinc</keyword>
<dbReference type="Pfam" id="PF00749">
    <property type="entry name" value="tRNA-synt_1c"/>
    <property type="match status" value="1"/>
</dbReference>
<keyword evidence="7" id="KW-0648">Protein biosynthesis</keyword>
<dbReference type="InterPro" id="IPR014729">
    <property type="entry name" value="Rossmann-like_a/b/a_fold"/>
</dbReference>
<dbReference type="InterPro" id="IPR020058">
    <property type="entry name" value="Glu/Gln-tRNA-synth_Ib_cat-dom"/>
</dbReference>
<evidence type="ECO:0000256" key="6">
    <source>
        <dbReference type="ARBA" id="ARBA00023146"/>
    </source>
</evidence>
<gene>
    <name evidence="9" type="ordered locus">TERTU_0574</name>
</gene>
<name>C5BN70_TERTT</name>
<dbReference type="STRING" id="377629.TERTU_0574"/>
<keyword evidence="2" id="KW-0479">Metal-binding</keyword>
<dbReference type="PRINTS" id="PR00987">
    <property type="entry name" value="TRNASYNTHGLU"/>
</dbReference>
<organism evidence="9 10">
    <name type="scientific">Teredinibacter turnerae (strain ATCC 39867 / T7901)</name>
    <dbReference type="NCBI Taxonomy" id="377629"/>
    <lineage>
        <taxon>Bacteria</taxon>
        <taxon>Pseudomonadati</taxon>
        <taxon>Pseudomonadota</taxon>
        <taxon>Gammaproteobacteria</taxon>
        <taxon>Cellvibrionales</taxon>
        <taxon>Cellvibrionaceae</taxon>
        <taxon>Teredinibacter</taxon>
    </lineage>
</organism>
<comment type="similarity">
    <text evidence="7">Belongs to the class-I aminoacyl-tRNA synthetase family.</text>
</comment>
<keyword evidence="5 7" id="KW-0067">ATP-binding</keyword>
<evidence type="ECO:0000256" key="2">
    <source>
        <dbReference type="ARBA" id="ARBA00022723"/>
    </source>
</evidence>
<dbReference type="GO" id="GO:0005829">
    <property type="term" value="C:cytosol"/>
    <property type="evidence" value="ECO:0007669"/>
    <property type="project" value="TreeGrafter"/>
</dbReference>
<keyword evidence="1 7" id="KW-0436">Ligase</keyword>
<keyword evidence="10" id="KW-1185">Reference proteome</keyword>
<dbReference type="AlphaFoldDB" id="C5BN70"/>
<evidence type="ECO:0000256" key="5">
    <source>
        <dbReference type="ARBA" id="ARBA00022840"/>
    </source>
</evidence>
<dbReference type="Proteomes" id="UP000009080">
    <property type="component" value="Chromosome"/>
</dbReference>
<evidence type="ECO:0000256" key="1">
    <source>
        <dbReference type="ARBA" id="ARBA00022598"/>
    </source>
</evidence>
<protein>
    <submittedName>
        <fullName evidence="9">Glutamyl-Q tRNA(Asp) synthetase</fullName>
        <ecNumber evidence="9">6.1.1.-</ecNumber>
    </submittedName>
</protein>
<dbReference type="GO" id="GO:0006424">
    <property type="term" value="P:glutamyl-tRNA aminoacylation"/>
    <property type="evidence" value="ECO:0007669"/>
    <property type="project" value="InterPro"/>
</dbReference>
<keyword evidence="3 7" id="KW-0547">Nucleotide-binding</keyword>
<dbReference type="GO" id="GO:0008270">
    <property type="term" value="F:zinc ion binding"/>
    <property type="evidence" value="ECO:0007669"/>
    <property type="project" value="InterPro"/>
</dbReference>
<dbReference type="HOGENOM" id="CLU_015768_0_1_6"/>
<dbReference type="InterPro" id="IPR049940">
    <property type="entry name" value="GluQ/Sye"/>
</dbReference>
<evidence type="ECO:0000256" key="3">
    <source>
        <dbReference type="ARBA" id="ARBA00022741"/>
    </source>
</evidence>
<dbReference type="EMBL" id="CP001614">
    <property type="protein sequence ID" value="ACR10870.1"/>
    <property type="molecule type" value="Genomic_DNA"/>
</dbReference>
<dbReference type="InterPro" id="IPR000924">
    <property type="entry name" value="Glu/Gln-tRNA-synth"/>
</dbReference>
<evidence type="ECO:0000256" key="7">
    <source>
        <dbReference type="RuleBase" id="RU363037"/>
    </source>
</evidence>